<evidence type="ECO:0000256" key="1">
    <source>
        <dbReference type="SAM" id="MobiDB-lite"/>
    </source>
</evidence>
<proteinExistence type="predicted"/>
<dbReference type="EMBL" id="GBXM01066197">
    <property type="protein sequence ID" value="JAH42380.1"/>
    <property type="molecule type" value="Transcribed_RNA"/>
</dbReference>
<feature type="compositionally biased region" description="Basic and acidic residues" evidence="1">
    <location>
        <begin position="8"/>
        <end position="17"/>
    </location>
</feature>
<reference evidence="2" key="1">
    <citation type="submission" date="2014-11" db="EMBL/GenBank/DDBJ databases">
        <authorList>
            <person name="Amaro Gonzalez C."/>
        </authorList>
    </citation>
    <scope>NUCLEOTIDE SEQUENCE</scope>
</reference>
<reference evidence="2" key="2">
    <citation type="journal article" date="2015" name="Fish Shellfish Immunol.">
        <title>Early steps in the European eel (Anguilla anguilla)-Vibrio vulnificus interaction in the gills: Role of the RtxA13 toxin.</title>
        <authorList>
            <person name="Callol A."/>
            <person name="Pajuelo D."/>
            <person name="Ebbesson L."/>
            <person name="Teles M."/>
            <person name="MacKenzie S."/>
            <person name="Amaro C."/>
        </authorList>
    </citation>
    <scope>NUCLEOTIDE SEQUENCE</scope>
</reference>
<name>A0A0E9SNZ4_ANGAN</name>
<feature type="region of interest" description="Disordered" evidence="1">
    <location>
        <begin position="1"/>
        <end position="26"/>
    </location>
</feature>
<sequence>MSLHRARMLVERSEGHPDPSPTQSPV</sequence>
<protein>
    <submittedName>
        <fullName evidence="2">Uncharacterized protein</fullName>
    </submittedName>
</protein>
<dbReference type="AlphaFoldDB" id="A0A0E9SNZ4"/>
<accession>A0A0E9SNZ4</accession>
<evidence type="ECO:0000313" key="2">
    <source>
        <dbReference type="EMBL" id="JAH42380.1"/>
    </source>
</evidence>
<organism evidence="2">
    <name type="scientific">Anguilla anguilla</name>
    <name type="common">European freshwater eel</name>
    <name type="synonym">Muraena anguilla</name>
    <dbReference type="NCBI Taxonomy" id="7936"/>
    <lineage>
        <taxon>Eukaryota</taxon>
        <taxon>Metazoa</taxon>
        <taxon>Chordata</taxon>
        <taxon>Craniata</taxon>
        <taxon>Vertebrata</taxon>
        <taxon>Euteleostomi</taxon>
        <taxon>Actinopterygii</taxon>
        <taxon>Neopterygii</taxon>
        <taxon>Teleostei</taxon>
        <taxon>Anguilliformes</taxon>
        <taxon>Anguillidae</taxon>
        <taxon>Anguilla</taxon>
    </lineage>
</organism>